<dbReference type="Proteomes" id="UP000692954">
    <property type="component" value="Unassembled WGS sequence"/>
</dbReference>
<gene>
    <name evidence="3" type="ORF">PSON_ATCC_30995.1.T0730005</name>
</gene>
<proteinExistence type="predicted"/>
<sequence length="1386" mass="162077">MKILIFQILLAYLKNYAICSIILEDQRYNFPLEANNSNTIYLNDYTQEIVQAPYYSIQSSNQFNLKIDQSISQLGNLNFNQSIRIGSNFIAQSGVYSNCFWALTEEQTLFKGLIKTNGEIQMTQLDFMISMDCFQISLIMNDFLMLSCFNNGDLCFSILNTTNFESTEFIVNYTLSSQYQNPNVQILSVNNTNFTFCLIYTTPLNAHIVYFTNNQIDIDLIEEKIFEGLFTRAILSENQNFLFMINSNYVYLADLTENTGVQIIINQHILNPKDHQPITEFQIFQINKNIFHIVVLQNKILNSFLFDSQFIEQNALIKQFQLNEYHQIIQFEVTLYNIYLITDTFIIKLLCKNSIKATSYHQLNFGNYAFLQLLRKIAVVQESFNNNTTIISTYLMNQPQIFISKDITKLMELQVVPEQLNIQVTSMLSFKQIHCNFSIQLILIDIRKIQQPVLFQQILNDQVFRFPEQKVRQESQIFYGPNLTLAILSSKNQYLSVYTLLHTFSQFSSPNVIYQIGCTFFQSEQILCVQFSNKIIQISNSNQKSQNLIRTTLTLIKCSCVKSESVINVIMQFKFTVYVQQYNYDLIPINFIEFPNQIEIISATILKKILFIVFINGQLTATTLSDQQLQFQISNFKINQIYTNQVDYPDNLFLDSFSELIILAYNGKQSYEIVNSITYPLQEYENIGIGILQDGIYFAYRNKTQSFLYFYPKENIFIQNSYQNYFQVYLDDYQIYQQTNILSAFSSNNFYLILEKDNFCYLSQYQATGTSYSALKSSYWIFDASQYSLLQLSIISQNEIKFEVEIIYINTDSYKLIQYPFLSYEFMFTTHYNENDITEQLHILYSAENGNFIQSILQNVTIIYESNLLVAINSDNEKVYQIEDYANIKINPSHLFFGNIQNYTVICDLCKSFNYIQPIDKINSYSLNIGYQKILNQKDFIYISDQQNNLYQFHPEIRQLSMLYRLQVQNDQKCEALFIEIQTQFPVQICSGESTYIYAFNTSSNQIITYEFSEISSYFSSDYKNCILQVFTNNERTKLDYFAFYFWIQNNEINLMQIYKSIAVCSFCQVTYVYLRLSQNFTSQPCQIFGFMTTSSSGSGDNIVFNLQNCIPTKICIIYGFTPNVTNSQGNIYFTKSVWKLKEKVLFIEPFYQPTMQFGTSKQISETIIEAKFIVSFLDAIDLYLILFNSTNGEIISFAKDQSFYLACSRHISLCTINEGADDMLLIQNSQQNGFYIPQIYSYEDQKYELDINTQKMNRIIGFENIQFVSKTSDMTASLSGNYYILGNHTHSQLYYVQNYLTLQIDLKGIQNAQIDIISHNPSKQIKLSFPVFNQNYIIKSNRVILYIVFCFLFLIIILLLILSRYCLKNRKEQTLRPLSYELIEK</sequence>
<dbReference type="OrthoDB" id="310318at2759"/>
<protein>
    <recommendedName>
        <fullName evidence="5">Transmembrane protein</fullName>
    </recommendedName>
</protein>
<evidence type="ECO:0000313" key="3">
    <source>
        <dbReference type="EMBL" id="CAD8099975.1"/>
    </source>
</evidence>
<keyword evidence="2" id="KW-0732">Signal</keyword>
<keyword evidence="1" id="KW-1133">Transmembrane helix</keyword>
<keyword evidence="1" id="KW-0812">Transmembrane</keyword>
<keyword evidence="1" id="KW-0472">Membrane</keyword>
<evidence type="ECO:0008006" key="5">
    <source>
        <dbReference type="Google" id="ProtNLM"/>
    </source>
</evidence>
<feature type="transmembrane region" description="Helical" evidence="1">
    <location>
        <begin position="1344"/>
        <end position="1368"/>
    </location>
</feature>
<name>A0A8S1PAA7_9CILI</name>
<accession>A0A8S1PAA7</accession>
<reference evidence="3" key="1">
    <citation type="submission" date="2021-01" db="EMBL/GenBank/DDBJ databases">
        <authorList>
            <consortium name="Genoscope - CEA"/>
            <person name="William W."/>
        </authorList>
    </citation>
    <scope>NUCLEOTIDE SEQUENCE</scope>
</reference>
<dbReference type="EMBL" id="CAJJDN010000073">
    <property type="protein sequence ID" value="CAD8099975.1"/>
    <property type="molecule type" value="Genomic_DNA"/>
</dbReference>
<feature type="chain" id="PRO_5035839209" description="Transmembrane protein" evidence="2">
    <location>
        <begin position="20"/>
        <end position="1386"/>
    </location>
</feature>
<organism evidence="3 4">
    <name type="scientific">Paramecium sonneborni</name>
    <dbReference type="NCBI Taxonomy" id="65129"/>
    <lineage>
        <taxon>Eukaryota</taxon>
        <taxon>Sar</taxon>
        <taxon>Alveolata</taxon>
        <taxon>Ciliophora</taxon>
        <taxon>Intramacronucleata</taxon>
        <taxon>Oligohymenophorea</taxon>
        <taxon>Peniculida</taxon>
        <taxon>Parameciidae</taxon>
        <taxon>Paramecium</taxon>
    </lineage>
</organism>
<feature type="signal peptide" evidence="2">
    <location>
        <begin position="1"/>
        <end position="19"/>
    </location>
</feature>
<evidence type="ECO:0000256" key="1">
    <source>
        <dbReference type="SAM" id="Phobius"/>
    </source>
</evidence>
<evidence type="ECO:0000313" key="4">
    <source>
        <dbReference type="Proteomes" id="UP000692954"/>
    </source>
</evidence>
<keyword evidence="4" id="KW-1185">Reference proteome</keyword>
<evidence type="ECO:0000256" key="2">
    <source>
        <dbReference type="SAM" id="SignalP"/>
    </source>
</evidence>
<comment type="caution">
    <text evidence="3">The sequence shown here is derived from an EMBL/GenBank/DDBJ whole genome shotgun (WGS) entry which is preliminary data.</text>
</comment>